<dbReference type="GO" id="GO:0004540">
    <property type="term" value="F:RNA nuclease activity"/>
    <property type="evidence" value="ECO:0007669"/>
    <property type="project" value="InterPro"/>
</dbReference>
<dbReference type="InterPro" id="IPR022907">
    <property type="entry name" value="VapC_family"/>
</dbReference>
<keyword evidence="4 8" id="KW-0479">Metal-binding</keyword>
<keyword evidence="2 8" id="KW-1277">Toxin-antitoxin system</keyword>
<comment type="function">
    <text evidence="8">Toxic component of a toxin-antitoxin (TA) system. An RNase.</text>
</comment>
<dbReference type="HAMAP" id="MF_00265">
    <property type="entry name" value="VapC_Nob1"/>
    <property type="match status" value="1"/>
</dbReference>
<dbReference type="OrthoDB" id="9796690at2"/>
<dbReference type="Proteomes" id="UP000319897">
    <property type="component" value="Unassembled WGS sequence"/>
</dbReference>
<dbReference type="PANTHER" id="PTHR33653">
    <property type="entry name" value="RIBONUCLEASE VAPC2"/>
    <property type="match status" value="1"/>
</dbReference>
<feature type="binding site" evidence="8">
    <location>
        <position position="5"/>
    </location>
    <ligand>
        <name>Mg(2+)</name>
        <dbReference type="ChEBI" id="CHEBI:18420"/>
    </ligand>
</feature>
<feature type="binding site" evidence="8">
    <location>
        <position position="92"/>
    </location>
    <ligand>
        <name>Mg(2+)</name>
        <dbReference type="ChEBI" id="CHEBI:18420"/>
    </ligand>
</feature>
<sequence>MILFDTSVCIHLRDGDPAVLAKAAQWRSASISTVTRVELAAGLLHPVHGPVRALRNEALLTEIVTLELGAREADVYSAIIAATGFSRRKLLDRLIAATALVHGLPLATMNPVDFADVPGLEVLDWG</sequence>
<keyword evidence="11" id="KW-1185">Reference proteome</keyword>
<evidence type="ECO:0000256" key="1">
    <source>
        <dbReference type="ARBA" id="ARBA00001946"/>
    </source>
</evidence>
<dbReference type="Gene3D" id="3.40.50.1010">
    <property type="entry name" value="5'-nuclease"/>
    <property type="match status" value="1"/>
</dbReference>
<dbReference type="GO" id="GO:0016787">
    <property type="term" value="F:hydrolase activity"/>
    <property type="evidence" value="ECO:0007669"/>
    <property type="project" value="UniProtKB-KW"/>
</dbReference>
<evidence type="ECO:0000256" key="8">
    <source>
        <dbReference type="HAMAP-Rule" id="MF_00265"/>
    </source>
</evidence>
<dbReference type="SUPFAM" id="SSF88723">
    <property type="entry name" value="PIN domain-like"/>
    <property type="match status" value="1"/>
</dbReference>
<evidence type="ECO:0000256" key="7">
    <source>
        <dbReference type="ARBA" id="ARBA00038093"/>
    </source>
</evidence>
<dbReference type="GO" id="GO:0000287">
    <property type="term" value="F:magnesium ion binding"/>
    <property type="evidence" value="ECO:0007669"/>
    <property type="project" value="UniProtKB-UniRule"/>
</dbReference>
<dbReference type="EC" id="3.1.-.-" evidence="8"/>
<evidence type="ECO:0000256" key="3">
    <source>
        <dbReference type="ARBA" id="ARBA00022722"/>
    </source>
</evidence>
<keyword evidence="5 8" id="KW-0378">Hydrolase</keyword>
<dbReference type="EMBL" id="VFSU01000030">
    <property type="protein sequence ID" value="TPE59531.1"/>
    <property type="molecule type" value="Genomic_DNA"/>
</dbReference>
<dbReference type="RefSeq" id="WP_140928978.1">
    <property type="nucleotide sequence ID" value="NZ_VFSU01000030.1"/>
</dbReference>
<evidence type="ECO:0000313" key="10">
    <source>
        <dbReference type="EMBL" id="TPE59531.1"/>
    </source>
</evidence>
<evidence type="ECO:0000256" key="2">
    <source>
        <dbReference type="ARBA" id="ARBA00022649"/>
    </source>
</evidence>
<dbReference type="PANTHER" id="PTHR33653:SF1">
    <property type="entry name" value="RIBONUCLEASE VAPC2"/>
    <property type="match status" value="1"/>
</dbReference>
<evidence type="ECO:0000256" key="4">
    <source>
        <dbReference type="ARBA" id="ARBA00022723"/>
    </source>
</evidence>
<comment type="caution">
    <text evidence="10">The sequence shown here is derived from an EMBL/GenBank/DDBJ whole genome shotgun (WGS) entry which is preliminary data.</text>
</comment>
<protein>
    <recommendedName>
        <fullName evidence="8">Ribonuclease VapC</fullName>
        <shortName evidence="8">RNase VapC</shortName>
        <ecNumber evidence="8">3.1.-.-</ecNumber>
    </recommendedName>
    <alternativeName>
        <fullName evidence="8">Toxin VapC</fullName>
    </alternativeName>
</protein>
<dbReference type="InterPro" id="IPR002716">
    <property type="entry name" value="PIN_dom"/>
</dbReference>
<evidence type="ECO:0000313" key="11">
    <source>
        <dbReference type="Proteomes" id="UP000319897"/>
    </source>
</evidence>
<reference evidence="10 11" key="1">
    <citation type="submission" date="2019-06" db="EMBL/GenBank/DDBJ databases">
        <authorList>
            <person name="Lee I."/>
            <person name="Jang G.I."/>
            <person name="Hwang C.Y."/>
        </authorList>
    </citation>
    <scope>NUCLEOTIDE SEQUENCE [LARGE SCALE GENOMIC DNA]</scope>
    <source>
        <strain evidence="10 11">PAMC 28131</strain>
    </source>
</reference>
<dbReference type="Pfam" id="PF01850">
    <property type="entry name" value="PIN"/>
    <property type="match status" value="1"/>
</dbReference>
<evidence type="ECO:0000256" key="5">
    <source>
        <dbReference type="ARBA" id="ARBA00022801"/>
    </source>
</evidence>
<gene>
    <name evidence="8" type="primary">vapC</name>
    <name evidence="10" type="ORF">FJQ54_13705</name>
</gene>
<dbReference type="GO" id="GO:0090729">
    <property type="term" value="F:toxin activity"/>
    <property type="evidence" value="ECO:0007669"/>
    <property type="project" value="UniProtKB-KW"/>
</dbReference>
<dbReference type="InterPro" id="IPR050556">
    <property type="entry name" value="Type_II_TA_system_RNase"/>
</dbReference>
<accession>A0A501XFY4</accession>
<dbReference type="InterPro" id="IPR029060">
    <property type="entry name" value="PIN-like_dom_sf"/>
</dbReference>
<comment type="similarity">
    <text evidence="7 8">Belongs to the PINc/VapC protein family.</text>
</comment>
<evidence type="ECO:0000256" key="6">
    <source>
        <dbReference type="ARBA" id="ARBA00022842"/>
    </source>
</evidence>
<keyword evidence="8" id="KW-0800">Toxin</keyword>
<proteinExistence type="inferred from homology"/>
<keyword evidence="3 8" id="KW-0540">Nuclease</keyword>
<dbReference type="AlphaFoldDB" id="A0A501XFY4"/>
<organism evidence="10 11">
    <name type="scientific">Sandaracinobacter neustonicus</name>
    <dbReference type="NCBI Taxonomy" id="1715348"/>
    <lineage>
        <taxon>Bacteria</taxon>
        <taxon>Pseudomonadati</taxon>
        <taxon>Pseudomonadota</taxon>
        <taxon>Alphaproteobacteria</taxon>
        <taxon>Sphingomonadales</taxon>
        <taxon>Sphingosinicellaceae</taxon>
        <taxon>Sandaracinobacter</taxon>
    </lineage>
</organism>
<keyword evidence="6 8" id="KW-0460">Magnesium</keyword>
<evidence type="ECO:0000259" key="9">
    <source>
        <dbReference type="Pfam" id="PF01850"/>
    </source>
</evidence>
<name>A0A501XFY4_9SPHN</name>
<comment type="cofactor">
    <cofactor evidence="1 8">
        <name>Mg(2+)</name>
        <dbReference type="ChEBI" id="CHEBI:18420"/>
    </cofactor>
</comment>
<feature type="domain" description="PIN" evidence="9">
    <location>
        <begin position="2"/>
        <end position="118"/>
    </location>
</feature>